<gene>
    <name evidence="2" type="ORF">EDE15_4401</name>
</gene>
<reference evidence="2 3" key="1">
    <citation type="submission" date="2018-12" db="EMBL/GenBank/DDBJ databases">
        <title>Sequencing of bacterial isolates from soil warming experiment in Harvard Forest, Massachusetts, USA.</title>
        <authorList>
            <person name="Deangelis K."/>
        </authorList>
    </citation>
    <scope>NUCLEOTIDE SEQUENCE [LARGE SCALE GENOMIC DNA]</scope>
    <source>
        <strain evidence="2 3">EB153</strain>
    </source>
</reference>
<dbReference type="EMBL" id="RSDW01000001">
    <property type="protein sequence ID" value="RSL18799.1"/>
    <property type="molecule type" value="Genomic_DNA"/>
</dbReference>
<evidence type="ECO:0000313" key="3">
    <source>
        <dbReference type="Proteomes" id="UP000269669"/>
    </source>
</evidence>
<evidence type="ECO:0000313" key="2">
    <source>
        <dbReference type="EMBL" id="RSL18799.1"/>
    </source>
</evidence>
<keyword evidence="1" id="KW-0732">Signal</keyword>
<dbReference type="AlphaFoldDB" id="A0A428MPK5"/>
<comment type="caution">
    <text evidence="2">The sequence shown here is derived from an EMBL/GenBank/DDBJ whole genome shotgun (WGS) entry which is preliminary data.</text>
</comment>
<sequence>MNRVSGAFLVVLLCSVAGSAQNLTPPKSDQPSPSKVFLYPGQSAYFSGANCPVGLRAQRQGLGNVVIVDGSNRYVAAPQVHLMFDNWQVNAIVAMTVTVHGYDAKARISPVDRDAEGSSELTKTVDLKLSVDGGKKASTDLILRPLATVSRVDLESVEYADGSRWSASAGKTCHVVPDLFMLAGSK</sequence>
<feature type="signal peptide" evidence="1">
    <location>
        <begin position="1"/>
        <end position="20"/>
    </location>
</feature>
<accession>A0A428MPK5</accession>
<organism evidence="2 3">
    <name type="scientific">Edaphobacter aggregans</name>
    <dbReference type="NCBI Taxonomy" id="570835"/>
    <lineage>
        <taxon>Bacteria</taxon>
        <taxon>Pseudomonadati</taxon>
        <taxon>Acidobacteriota</taxon>
        <taxon>Terriglobia</taxon>
        <taxon>Terriglobales</taxon>
        <taxon>Acidobacteriaceae</taxon>
        <taxon>Edaphobacter</taxon>
    </lineage>
</organism>
<dbReference type="OrthoDB" id="120309at2"/>
<dbReference type="Proteomes" id="UP000269669">
    <property type="component" value="Unassembled WGS sequence"/>
</dbReference>
<proteinExistence type="predicted"/>
<dbReference type="RefSeq" id="WP_125487102.1">
    <property type="nucleotide sequence ID" value="NZ_RSDW01000001.1"/>
</dbReference>
<name>A0A428MPK5_9BACT</name>
<evidence type="ECO:0000256" key="1">
    <source>
        <dbReference type="SAM" id="SignalP"/>
    </source>
</evidence>
<protein>
    <submittedName>
        <fullName evidence="2">Uncharacterized protein</fullName>
    </submittedName>
</protein>
<keyword evidence="3" id="KW-1185">Reference proteome</keyword>
<feature type="chain" id="PRO_5019158485" evidence="1">
    <location>
        <begin position="21"/>
        <end position="186"/>
    </location>
</feature>